<dbReference type="Gene3D" id="3.30.559.10">
    <property type="entry name" value="Chloramphenicol acetyltransferase-like domain"/>
    <property type="match status" value="1"/>
</dbReference>
<dbReference type="PANTHER" id="PTHR31623:SF128">
    <property type="entry name" value="SALUTARIDINOL 7-O-ACETYLTRANSFERASE-LIKE"/>
    <property type="match status" value="1"/>
</dbReference>
<dbReference type="InterPro" id="IPR023213">
    <property type="entry name" value="CAT-like_dom_sf"/>
</dbReference>
<evidence type="ECO:0000256" key="2">
    <source>
        <dbReference type="ARBA" id="ARBA00022679"/>
    </source>
</evidence>
<keyword evidence="2 4" id="KW-0808">Transferase</keyword>
<keyword evidence="3" id="KW-0012">Acyltransferase</keyword>
<evidence type="ECO:0000313" key="4">
    <source>
        <dbReference type="EMBL" id="BBH07120.1"/>
    </source>
</evidence>
<dbReference type="GO" id="GO:0016746">
    <property type="term" value="F:acyltransferase activity"/>
    <property type="evidence" value="ECO:0007669"/>
    <property type="project" value="UniProtKB-KW"/>
</dbReference>
<dbReference type="PANTHER" id="PTHR31623">
    <property type="entry name" value="F21J9.9"/>
    <property type="match status" value="1"/>
</dbReference>
<accession>A0A4Y1RS32</accession>
<evidence type="ECO:0000256" key="3">
    <source>
        <dbReference type="ARBA" id="ARBA00023315"/>
    </source>
</evidence>
<dbReference type="EMBL" id="AP019303">
    <property type="protein sequence ID" value="BBH07120.1"/>
    <property type="molecule type" value="Genomic_DNA"/>
</dbReference>
<organism evidence="4">
    <name type="scientific">Prunus dulcis</name>
    <name type="common">Almond</name>
    <name type="synonym">Amygdalus dulcis</name>
    <dbReference type="NCBI Taxonomy" id="3755"/>
    <lineage>
        <taxon>Eukaryota</taxon>
        <taxon>Viridiplantae</taxon>
        <taxon>Streptophyta</taxon>
        <taxon>Embryophyta</taxon>
        <taxon>Tracheophyta</taxon>
        <taxon>Spermatophyta</taxon>
        <taxon>Magnoliopsida</taxon>
        <taxon>eudicotyledons</taxon>
        <taxon>Gunneridae</taxon>
        <taxon>Pentapetalae</taxon>
        <taxon>rosids</taxon>
        <taxon>fabids</taxon>
        <taxon>Rosales</taxon>
        <taxon>Rosaceae</taxon>
        <taxon>Amygdaloideae</taxon>
        <taxon>Amygdaleae</taxon>
        <taxon>Prunus</taxon>
    </lineage>
</organism>
<name>A0A4Y1RS32_PRUDU</name>
<dbReference type="Pfam" id="PF02458">
    <property type="entry name" value="Transferase"/>
    <property type="match status" value="1"/>
</dbReference>
<gene>
    <name evidence="4" type="ORF">Prudu_018960</name>
</gene>
<comment type="similarity">
    <text evidence="1">Belongs to the plant acyltransferase family.</text>
</comment>
<evidence type="ECO:0000256" key="1">
    <source>
        <dbReference type="ARBA" id="ARBA00009861"/>
    </source>
</evidence>
<reference evidence="4" key="1">
    <citation type="journal article" date="2019" name="Science">
        <title>Mutation of a bHLH transcription factor allowed almond domestication.</title>
        <authorList>
            <person name="Sanchez-Perez R."/>
            <person name="Pavan S."/>
            <person name="Mazzeo R."/>
            <person name="Moldovan C."/>
            <person name="Aiese Cigliano R."/>
            <person name="Del Cueto J."/>
            <person name="Ricciardi F."/>
            <person name="Lotti C."/>
            <person name="Ricciardi L."/>
            <person name="Dicenta F."/>
            <person name="Lopez-Marques R.L."/>
            <person name="Lindberg Moller B."/>
        </authorList>
    </citation>
    <scope>NUCLEOTIDE SEQUENCE</scope>
</reference>
<sequence>MDFGWGKPTWVTSKGGYKNVIALLDTKFCDGIEAWVTLDEQEMAIFESDEELLAYLVPSTPAQTMFDIKSSINLKSNM</sequence>
<dbReference type="AlphaFoldDB" id="A0A4Y1RS32"/>
<protein>
    <submittedName>
        <fullName evidence="4">HXXXD-type acyl-transferase family protein</fullName>
    </submittedName>
</protein>
<proteinExistence type="inferred from homology"/>